<sequence length="148" mass="16154">MMTQSTHREFGKFTTLVALTDEKTALSILPHFDSFKVMTGKVGSMDLSKVISSVETAAKRGGIIDENVYRETHALYHAILEALQGVTRGDLSVGEIMRTVGLKFAIVRGNPYDVEAEGEWISICFYGTIGAPIKGKEHEALGLGINHI</sequence>
<comment type="subunit">
    <text evidence="3">Homohexamer.</text>
</comment>
<accession>A0A921DXX5</accession>
<evidence type="ECO:0000256" key="1">
    <source>
        <dbReference type="ARBA" id="ARBA00002945"/>
    </source>
</evidence>
<reference evidence="10" key="2">
    <citation type="submission" date="2021-09" db="EMBL/GenBank/DDBJ databases">
        <authorList>
            <person name="Gilroy R."/>
        </authorList>
    </citation>
    <scope>NUCLEOTIDE SEQUENCE</scope>
    <source>
        <strain evidence="10">6019</strain>
    </source>
</reference>
<evidence type="ECO:0000256" key="9">
    <source>
        <dbReference type="ARBA" id="ARBA00023163"/>
    </source>
</evidence>
<protein>
    <recommendedName>
        <fullName evidence="4">Hut operon positive regulatory protein</fullName>
    </recommendedName>
</protein>
<name>A0A921DXX5_9STAP</name>
<comment type="similarity">
    <text evidence="2">Belongs to the HutP family.</text>
</comment>
<reference evidence="10" key="1">
    <citation type="journal article" date="2021" name="PeerJ">
        <title>Extensive microbial diversity within the chicken gut microbiome revealed by metagenomics and culture.</title>
        <authorList>
            <person name="Gilroy R."/>
            <person name="Ravi A."/>
            <person name="Getino M."/>
            <person name="Pursley I."/>
            <person name="Horton D.L."/>
            <person name="Alikhan N.F."/>
            <person name="Baker D."/>
            <person name="Gharbi K."/>
            <person name="Hall N."/>
            <person name="Watson M."/>
            <person name="Adriaenssens E.M."/>
            <person name="Foster-Nyarko E."/>
            <person name="Jarju S."/>
            <person name="Secka A."/>
            <person name="Antonio M."/>
            <person name="Oren A."/>
            <person name="Chaudhuri R.R."/>
            <person name="La Ragione R."/>
            <person name="Hildebrand F."/>
            <person name="Pallen M.J."/>
        </authorList>
    </citation>
    <scope>NUCLEOTIDE SEQUENCE</scope>
    <source>
        <strain evidence="10">6019</strain>
    </source>
</reference>
<evidence type="ECO:0000256" key="2">
    <source>
        <dbReference type="ARBA" id="ARBA00009992"/>
    </source>
</evidence>
<evidence type="ECO:0000256" key="4">
    <source>
        <dbReference type="ARBA" id="ARBA00019377"/>
    </source>
</evidence>
<dbReference type="EMBL" id="DYYI01000084">
    <property type="protein sequence ID" value="HJE20237.1"/>
    <property type="molecule type" value="Genomic_DNA"/>
</dbReference>
<dbReference type="InterPro" id="IPR036482">
    <property type="entry name" value="Regulatory_HutP_sf"/>
</dbReference>
<dbReference type="Gene3D" id="3.40.1510.10">
    <property type="entry name" value="Hut operon regulatory protein HutP"/>
    <property type="match status" value="1"/>
</dbReference>
<dbReference type="NCBIfam" id="NF002838">
    <property type="entry name" value="PRK03065.1"/>
    <property type="match status" value="1"/>
</dbReference>
<evidence type="ECO:0000313" key="10">
    <source>
        <dbReference type="EMBL" id="HJE20237.1"/>
    </source>
</evidence>
<keyword evidence="9" id="KW-0804">Transcription</keyword>
<dbReference type="InterPro" id="IPR015111">
    <property type="entry name" value="Regulatory_HutP"/>
</dbReference>
<evidence type="ECO:0000313" key="11">
    <source>
        <dbReference type="Proteomes" id="UP000763505"/>
    </source>
</evidence>
<dbReference type="Pfam" id="PF09021">
    <property type="entry name" value="HutP"/>
    <property type="match status" value="1"/>
</dbReference>
<keyword evidence="5" id="KW-0369">Histidine metabolism</keyword>
<evidence type="ECO:0000256" key="5">
    <source>
        <dbReference type="ARBA" id="ARBA00022808"/>
    </source>
</evidence>
<comment type="caution">
    <text evidence="10">The sequence shown here is derived from an EMBL/GenBank/DDBJ whole genome shotgun (WGS) entry which is preliminary data.</text>
</comment>
<keyword evidence="8" id="KW-0010">Activator</keyword>
<keyword evidence="7" id="KW-0805">Transcription regulation</keyword>
<dbReference type="GO" id="GO:0006547">
    <property type="term" value="P:L-histidine metabolic process"/>
    <property type="evidence" value="ECO:0007669"/>
    <property type="project" value="UniProtKB-KW"/>
</dbReference>
<keyword evidence="6" id="KW-0694">RNA-binding</keyword>
<evidence type="ECO:0000256" key="6">
    <source>
        <dbReference type="ARBA" id="ARBA00022884"/>
    </source>
</evidence>
<evidence type="ECO:0000256" key="8">
    <source>
        <dbReference type="ARBA" id="ARBA00023159"/>
    </source>
</evidence>
<dbReference type="GO" id="GO:0003723">
    <property type="term" value="F:RNA binding"/>
    <property type="evidence" value="ECO:0007669"/>
    <property type="project" value="UniProtKB-KW"/>
</dbReference>
<comment type="function">
    <text evidence="1">Antiterminator that binds to cis-acting regulatory sequences on the mRNA in the presence of histidine, thereby suppressing transcription termination and activating the hut operon for histidine utilization.</text>
</comment>
<gene>
    <name evidence="10" type="primary">hutP</name>
    <name evidence="10" type="ORF">K8V35_07790</name>
</gene>
<proteinExistence type="inferred from homology"/>
<evidence type="ECO:0000256" key="7">
    <source>
        <dbReference type="ARBA" id="ARBA00023015"/>
    </source>
</evidence>
<dbReference type="AlphaFoldDB" id="A0A921DXX5"/>
<dbReference type="Proteomes" id="UP000763505">
    <property type="component" value="Unassembled WGS sequence"/>
</dbReference>
<evidence type="ECO:0000256" key="3">
    <source>
        <dbReference type="ARBA" id="ARBA00011643"/>
    </source>
</evidence>
<dbReference type="SUPFAM" id="SSF111064">
    <property type="entry name" value="Hut operon positive regulatory protein HutP"/>
    <property type="match status" value="1"/>
</dbReference>
<organism evidence="10 11">
    <name type="scientific">Aliicoccus persicus</name>
    <dbReference type="NCBI Taxonomy" id="930138"/>
    <lineage>
        <taxon>Bacteria</taxon>
        <taxon>Bacillati</taxon>
        <taxon>Bacillota</taxon>
        <taxon>Bacilli</taxon>
        <taxon>Bacillales</taxon>
        <taxon>Staphylococcaceae</taxon>
        <taxon>Aliicoccus</taxon>
    </lineage>
</organism>